<dbReference type="AlphaFoldDB" id="A0A2W5V7I4"/>
<keyword evidence="3 5" id="KW-1133">Transmembrane helix</keyword>
<dbReference type="GO" id="GO:0016020">
    <property type="term" value="C:membrane"/>
    <property type="evidence" value="ECO:0007669"/>
    <property type="project" value="UniProtKB-SubCell"/>
</dbReference>
<accession>A0A2W5V7I4</accession>
<reference evidence="7 8" key="1">
    <citation type="submission" date="2017-08" db="EMBL/GenBank/DDBJ databases">
        <title>Infants hospitalized years apart are colonized by the same room-sourced microbial strains.</title>
        <authorList>
            <person name="Brooks B."/>
            <person name="Olm M.R."/>
            <person name="Firek B.A."/>
            <person name="Baker R."/>
            <person name="Thomas B.C."/>
            <person name="Morowitz M.J."/>
            <person name="Banfield J.F."/>
        </authorList>
    </citation>
    <scope>NUCLEOTIDE SEQUENCE [LARGE SCALE GENOMIC DNA]</scope>
    <source>
        <strain evidence="7">S2_003_000_R2_14</strain>
    </source>
</reference>
<organism evidence="7 8">
    <name type="scientific">Archangium gephyra</name>
    <dbReference type="NCBI Taxonomy" id="48"/>
    <lineage>
        <taxon>Bacteria</taxon>
        <taxon>Pseudomonadati</taxon>
        <taxon>Myxococcota</taxon>
        <taxon>Myxococcia</taxon>
        <taxon>Myxococcales</taxon>
        <taxon>Cystobacterineae</taxon>
        <taxon>Archangiaceae</taxon>
        <taxon>Archangium</taxon>
    </lineage>
</organism>
<keyword evidence="2 5" id="KW-0812">Transmembrane</keyword>
<dbReference type="Proteomes" id="UP000249061">
    <property type="component" value="Unassembled WGS sequence"/>
</dbReference>
<evidence type="ECO:0000256" key="4">
    <source>
        <dbReference type="ARBA" id="ARBA00023136"/>
    </source>
</evidence>
<evidence type="ECO:0000313" key="8">
    <source>
        <dbReference type="Proteomes" id="UP000249061"/>
    </source>
</evidence>
<keyword evidence="4 5" id="KW-0472">Membrane</keyword>
<dbReference type="Pfam" id="PF04893">
    <property type="entry name" value="Yip1"/>
    <property type="match status" value="1"/>
</dbReference>
<evidence type="ECO:0000259" key="6">
    <source>
        <dbReference type="Pfam" id="PF04893"/>
    </source>
</evidence>
<comment type="subcellular location">
    <subcellularLocation>
        <location evidence="1">Membrane</location>
        <topology evidence="1">Multi-pass membrane protein</topology>
    </subcellularLocation>
</comment>
<evidence type="ECO:0000256" key="3">
    <source>
        <dbReference type="ARBA" id="ARBA00022989"/>
    </source>
</evidence>
<feature type="transmembrane region" description="Helical" evidence="5">
    <location>
        <begin position="175"/>
        <end position="198"/>
    </location>
</feature>
<evidence type="ECO:0000313" key="7">
    <source>
        <dbReference type="EMBL" id="PZR17388.1"/>
    </source>
</evidence>
<evidence type="ECO:0000256" key="5">
    <source>
        <dbReference type="SAM" id="Phobius"/>
    </source>
</evidence>
<feature type="transmembrane region" description="Helical" evidence="5">
    <location>
        <begin position="210"/>
        <end position="231"/>
    </location>
</feature>
<evidence type="ECO:0000256" key="2">
    <source>
        <dbReference type="ARBA" id="ARBA00022692"/>
    </source>
</evidence>
<name>A0A2W5V7I4_9BACT</name>
<evidence type="ECO:0000256" key="1">
    <source>
        <dbReference type="ARBA" id="ARBA00004141"/>
    </source>
</evidence>
<proteinExistence type="predicted"/>
<dbReference type="InterPro" id="IPR006977">
    <property type="entry name" value="Yip1_dom"/>
</dbReference>
<gene>
    <name evidence="7" type="ORF">DI536_03440</name>
</gene>
<dbReference type="EMBL" id="QFQP01000002">
    <property type="protein sequence ID" value="PZR17388.1"/>
    <property type="molecule type" value="Genomic_DNA"/>
</dbReference>
<sequence>MEAITLPLRALIDPVGAIPKAVSQRRWFIPLLLLALLTALAGGVVASRIDASRVVLPKMQMTGELMKASEREVSEAIQQAERVALVAGIAKGLLLMPLLVLVLAVVLKIAAWLTGRKALFPDLFTVAALTMLPVTVFHAIEVLSALRLELITPAAAASLVPTSLSALVTDAGPKLSRVFTAIDVVNIWAALMMGVGFAAASKWSAWKGALFGLFLYVLFASAFMVGLPGLMPAPGAGGP</sequence>
<protein>
    <submittedName>
        <fullName evidence="7">YIP1 family protein</fullName>
    </submittedName>
</protein>
<feature type="transmembrane region" description="Helical" evidence="5">
    <location>
        <begin position="92"/>
        <end position="111"/>
    </location>
</feature>
<feature type="domain" description="Yip1" evidence="6">
    <location>
        <begin position="11"/>
        <end position="224"/>
    </location>
</feature>
<feature type="transmembrane region" description="Helical" evidence="5">
    <location>
        <begin position="27"/>
        <end position="49"/>
    </location>
</feature>
<comment type="caution">
    <text evidence="7">The sequence shown here is derived from an EMBL/GenBank/DDBJ whole genome shotgun (WGS) entry which is preliminary data.</text>
</comment>
<feature type="transmembrane region" description="Helical" evidence="5">
    <location>
        <begin position="123"/>
        <end position="143"/>
    </location>
</feature>